<dbReference type="InterPro" id="IPR040951">
    <property type="entry name" value="IL2RB_N1"/>
</dbReference>
<dbReference type="InterPro" id="IPR003961">
    <property type="entry name" value="FN3_dom"/>
</dbReference>
<organism evidence="14 15">
    <name type="scientific">Zoarces viviparus</name>
    <name type="common">Viviparous eelpout</name>
    <name type="synonym">Blennius viviparus</name>
    <dbReference type="NCBI Taxonomy" id="48416"/>
    <lineage>
        <taxon>Eukaryota</taxon>
        <taxon>Metazoa</taxon>
        <taxon>Chordata</taxon>
        <taxon>Craniata</taxon>
        <taxon>Vertebrata</taxon>
        <taxon>Euteleostomi</taxon>
        <taxon>Actinopterygii</taxon>
        <taxon>Neopterygii</taxon>
        <taxon>Teleostei</taxon>
        <taxon>Neoteleostei</taxon>
        <taxon>Acanthomorphata</taxon>
        <taxon>Eupercaria</taxon>
        <taxon>Perciformes</taxon>
        <taxon>Cottioidei</taxon>
        <taxon>Zoarcales</taxon>
        <taxon>Zoarcidae</taxon>
        <taxon>Zoarcinae</taxon>
        <taxon>Zoarces</taxon>
    </lineage>
</organism>
<feature type="domain" description="Fibronectin type-III" evidence="13">
    <location>
        <begin position="134"/>
        <end position="227"/>
    </location>
</feature>
<comment type="subcellular location">
    <subcellularLocation>
        <location evidence="1">Membrane</location>
        <topology evidence="1">Single-pass type I membrane protein</topology>
    </subcellularLocation>
</comment>
<dbReference type="GO" id="GO:0004896">
    <property type="term" value="F:cytokine receptor activity"/>
    <property type="evidence" value="ECO:0007669"/>
    <property type="project" value="TreeGrafter"/>
</dbReference>
<feature type="compositionally biased region" description="Low complexity" evidence="10">
    <location>
        <begin position="352"/>
        <end position="363"/>
    </location>
</feature>
<keyword evidence="9" id="KW-0325">Glycoprotein</keyword>
<gene>
    <name evidence="14" type="ORF">VZT92_007818</name>
</gene>
<feature type="region of interest" description="Disordered" evidence="10">
    <location>
        <begin position="419"/>
        <end position="439"/>
    </location>
</feature>
<evidence type="ECO:0000256" key="6">
    <source>
        <dbReference type="ARBA" id="ARBA00023136"/>
    </source>
</evidence>
<comment type="similarity">
    <text evidence="2">Belongs to the type I cytokine receptor family. Type 4 subfamily.</text>
</comment>
<feature type="compositionally biased region" description="Low complexity" evidence="10">
    <location>
        <begin position="331"/>
        <end position="340"/>
    </location>
</feature>
<evidence type="ECO:0000313" key="14">
    <source>
        <dbReference type="EMBL" id="KAK9535437.1"/>
    </source>
</evidence>
<reference evidence="14 15" key="1">
    <citation type="journal article" date="2024" name="Genome Biol. Evol.">
        <title>Chromosome-level genome assembly of the viviparous eelpout Zoarces viviparus.</title>
        <authorList>
            <person name="Fuhrmann N."/>
            <person name="Brasseur M.V."/>
            <person name="Bakowski C.E."/>
            <person name="Podsiadlowski L."/>
            <person name="Prost S."/>
            <person name="Krehenwinkel H."/>
            <person name="Mayer C."/>
        </authorList>
    </citation>
    <scope>NUCLEOTIDE SEQUENCE [LARGE SCALE GENOMIC DNA]</scope>
    <source>
        <strain evidence="14">NO-MEL_2022_Ind0_liver</strain>
    </source>
</reference>
<keyword evidence="6 11" id="KW-0472">Membrane</keyword>
<dbReference type="PANTHER" id="PTHR23037">
    <property type="entry name" value="CYTOKINE RECEPTOR"/>
    <property type="match status" value="1"/>
</dbReference>
<dbReference type="GO" id="GO:0009897">
    <property type="term" value="C:external side of plasma membrane"/>
    <property type="evidence" value="ECO:0007669"/>
    <property type="project" value="TreeGrafter"/>
</dbReference>
<evidence type="ECO:0000256" key="12">
    <source>
        <dbReference type="SAM" id="SignalP"/>
    </source>
</evidence>
<dbReference type="SUPFAM" id="SSF49265">
    <property type="entry name" value="Fibronectin type III"/>
    <property type="match status" value="2"/>
</dbReference>
<evidence type="ECO:0000256" key="1">
    <source>
        <dbReference type="ARBA" id="ARBA00004479"/>
    </source>
</evidence>
<keyword evidence="7" id="KW-1015">Disulfide bond</keyword>
<comment type="caution">
    <text evidence="14">The sequence shown here is derived from an EMBL/GenBank/DDBJ whole genome shotgun (WGS) entry which is preliminary data.</text>
</comment>
<sequence>MAVGILVSLYVLVGLFSVPAAHSHKATQGLSCVNDFVNNVSCTWDSSAVAPGVDCRVFGMKTTWITKNNGRDQATIIRSCKLKHHRNAPSGCSFVFEKELFAFKDLPYLRVECNGTMMENLTNYSPYNHIKMHPPGVPNVSSTVNETRISWSLGAPSSGYLSFFDFQVQIKQKNKSWNEASTLSTPEQELSISAWKLKGHCQVRVRVKPKPPNSHWSNWSPTTSWLGSPDVVTTSQDQGWFLGQTLLGVMFSLGLLIVTLVLYWSCASRGLLKGKPVPNPSEYFHTLHSEHGGNLKKWLNPLSASESFFTAQPCDSISPVEICEKWDEVPSTSPSSSSTSALLHFRSDPSAGSDTSGVVDNSSSSSSSCFSNMGYFMSSSSSSSARTDPNPAYFTYQDDFHNSLNLRLCLHPPLDTYESLKREPQSPDSGFGIGREDEEVNEDERFANVEEEEVSDDDPSPPLLILPLQLPSQMCPTSSAPRPPTAPTLTLVSSDSQQVEVPDAAACGNYAAWPMAGAMCRSSSMPVEPCKTGYLTLKELQTTFSNKSI</sequence>
<evidence type="ECO:0000256" key="11">
    <source>
        <dbReference type="SAM" id="Phobius"/>
    </source>
</evidence>
<dbReference type="InterPro" id="IPR036116">
    <property type="entry name" value="FN3_sf"/>
</dbReference>
<keyword evidence="15" id="KW-1185">Reference proteome</keyword>
<keyword evidence="8" id="KW-0675">Receptor</keyword>
<dbReference type="Proteomes" id="UP001488805">
    <property type="component" value="Unassembled WGS sequence"/>
</dbReference>
<accession>A0AAW1FLR4</accession>
<evidence type="ECO:0000313" key="15">
    <source>
        <dbReference type="Proteomes" id="UP001488805"/>
    </source>
</evidence>
<proteinExistence type="inferred from homology"/>
<protein>
    <recommendedName>
        <fullName evidence="13">Fibronectin type-III domain-containing protein</fullName>
    </recommendedName>
</protein>
<evidence type="ECO:0000256" key="8">
    <source>
        <dbReference type="ARBA" id="ARBA00023170"/>
    </source>
</evidence>
<name>A0AAW1FLR4_ZOAVI</name>
<feature type="signal peptide" evidence="12">
    <location>
        <begin position="1"/>
        <end position="23"/>
    </location>
</feature>
<evidence type="ECO:0000256" key="10">
    <source>
        <dbReference type="SAM" id="MobiDB-lite"/>
    </source>
</evidence>
<keyword evidence="3 11" id="KW-0812">Transmembrane</keyword>
<evidence type="ECO:0000259" key="13">
    <source>
        <dbReference type="PROSITE" id="PS50853"/>
    </source>
</evidence>
<dbReference type="Pfam" id="PF18707">
    <property type="entry name" value="IL2RB_N1"/>
    <property type="match status" value="1"/>
</dbReference>
<dbReference type="GO" id="GO:0016064">
    <property type="term" value="P:immunoglobulin mediated immune response"/>
    <property type="evidence" value="ECO:0007669"/>
    <property type="project" value="TreeGrafter"/>
</dbReference>
<evidence type="ECO:0000256" key="3">
    <source>
        <dbReference type="ARBA" id="ARBA00022692"/>
    </source>
</evidence>
<dbReference type="EMBL" id="JBCEZU010000056">
    <property type="protein sequence ID" value="KAK9535437.1"/>
    <property type="molecule type" value="Genomic_DNA"/>
</dbReference>
<evidence type="ECO:0000256" key="7">
    <source>
        <dbReference type="ARBA" id="ARBA00023157"/>
    </source>
</evidence>
<evidence type="ECO:0000256" key="9">
    <source>
        <dbReference type="ARBA" id="ARBA00023180"/>
    </source>
</evidence>
<evidence type="ECO:0000256" key="5">
    <source>
        <dbReference type="ARBA" id="ARBA00022989"/>
    </source>
</evidence>
<keyword evidence="4 12" id="KW-0732">Signal</keyword>
<evidence type="ECO:0000256" key="4">
    <source>
        <dbReference type="ARBA" id="ARBA00022729"/>
    </source>
</evidence>
<dbReference type="AlphaFoldDB" id="A0AAW1FLR4"/>
<dbReference type="Gene3D" id="2.60.40.10">
    <property type="entry name" value="Immunoglobulins"/>
    <property type="match status" value="2"/>
</dbReference>
<evidence type="ECO:0000256" key="2">
    <source>
        <dbReference type="ARBA" id="ARBA00008280"/>
    </source>
</evidence>
<dbReference type="PROSITE" id="PS50853">
    <property type="entry name" value="FN3"/>
    <property type="match status" value="1"/>
</dbReference>
<dbReference type="PANTHER" id="PTHR23037:SF22">
    <property type="entry name" value="CYTOKINE RECEPTOR COMMON SUBUNIT BETA"/>
    <property type="match status" value="1"/>
</dbReference>
<dbReference type="InterPro" id="IPR013783">
    <property type="entry name" value="Ig-like_fold"/>
</dbReference>
<keyword evidence="5 11" id="KW-1133">Transmembrane helix</keyword>
<feature type="transmembrane region" description="Helical" evidence="11">
    <location>
        <begin position="240"/>
        <end position="264"/>
    </location>
</feature>
<feature type="region of interest" description="Disordered" evidence="10">
    <location>
        <begin position="331"/>
        <end position="363"/>
    </location>
</feature>
<feature type="chain" id="PRO_5043362688" description="Fibronectin type-III domain-containing protein" evidence="12">
    <location>
        <begin position="24"/>
        <end position="549"/>
    </location>
</feature>